<gene>
    <name evidence="1" type="ORF">K3F53_14040</name>
</gene>
<name>A0ABX8Y8K5_ANETH</name>
<proteinExistence type="predicted"/>
<protein>
    <submittedName>
        <fullName evidence="1">Uncharacterized protein</fullName>
    </submittedName>
</protein>
<keyword evidence="2" id="KW-1185">Reference proteome</keyword>
<dbReference type="EMBL" id="CP080764">
    <property type="protein sequence ID" value="QYY41987.1"/>
    <property type="molecule type" value="Genomic_DNA"/>
</dbReference>
<dbReference type="RefSeq" id="WP_156423999.1">
    <property type="nucleotide sequence ID" value="NZ_CP080764.1"/>
</dbReference>
<evidence type="ECO:0000313" key="2">
    <source>
        <dbReference type="Proteomes" id="UP000826616"/>
    </source>
</evidence>
<reference evidence="1 2" key="1">
    <citation type="submission" date="2021-08" db="EMBL/GenBank/DDBJ databases">
        <title>Complete genome sequence of the strain Aneurinibacillus thermoaerophilus CCM 8960.</title>
        <authorList>
            <person name="Musilova J."/>
            <person name="Kourilova X."/>
            <person name="Pernicova I."/>
            <person name="Bezdicek M."/>
            <person name="Lengerova M."/>
            <person name="Obruca S."/>
            <person name="Sedlar K."/>
        </authorList>
    </citation>
    <scope>NUCLEOTIDE SEQUENCE [LARGE SCALE GENOMIC DNA]</scope>
    <source>
        <strain evidence="1 2">CCM 8960</strain>
    </source>
</reference>
<dbReference type="GeneID" id="97142499"/>
<evidence type="ECO:0000313" key="1">
    <source>
        <dbReference type="EMBL" id="QYY41987.1"/>
    </source>
</evidence>
<accession>A0ABX8Y8K5</accession>
<organism evidence="1 2">
    <name type="scientific">Aneurinibacillus thermoaerophilus</name>
    <dbReference type="NCBI Taxonomy" id="143495"/>
    <lineage>
        <taxon>Bacteria</taxon>
        <taxon>Bacillati</taxon>
        <taxon>Bacillota</taxon>
        <taxon>Bacilli</taxon>
        <taxon>Bacillales</taxon>
        <taxon>Paenibacillaceae</taxon>
        <taxon>Aneurinibacillus group</taxon>
        <taxon>Aneurinibacillus</taxon>
    </lineage>
</organism>
<sequence>MDEQKQERKPDYEGKQGNTNIRVYLCRIPAKEFWSRVNPAIAKCLQFQKQDGS</sequence>
<dbReference type="Proteomes" id="UP000826616">
    <property type="component" value="Chromosome"/>
</dbReference>